<gene>
    <name evidence="11" type="ORF">XA68_15426</name>
</gene>
<dbReference type="STRING" id="268505.A0A2A9P8K7"/>
<dbReference type="Pfam" id="PF16010">
    <property type="entry name" value="CDH-cyt"/>
    <property type="match status" value="1"/>
</dbReference>
<dbReference type="Gene3D" id="1.20.120.1770">
    <property type="match status" value="1"/>
</dbReference>
<comment type="caution">
    <text evidence="11">The sequence shown here is derived from an EMBL/GenBank/DDBJ whole genome shotgun (WGS) entry which is preliminary data.</text>
</comment>
<evidence type="ECO:0000313" key="12">
    <source>
        <dbReference type="Proteomes" id="UP000037136"/>
    </source>
</evidence>
<keyword evidence="8" id="KW-0732">Signal</keyword>
<keyword evidence="2" id="KW-0813">Transport</keyword>
<dbReference type="Proteomes" id="UP000037136">
    <property type="component" value="Unassembled WGS sequence"/>
</dbReference>
<dbReference type="Pfam" id="PF03188">
    <property type="entry name" value="Cytochrom_B561"/>
    <property type="match status" value="1"/>
</dbReference>
<dbReference type="SUPFAM" id="SSF49344">
    <property type="entry name" value="CBD9-like"/>
    <property type="match status" value="1"/>
</dbReference>
<evidence type="ECO:0000259" key="9">
    <source>
        <dbReference type="SMART" id="SM00664"/>
    </source>
</evidence>
<dbReference type="GO" id="GO:0016020">
    <property type="term" value="C:membrane"/>
    <property type="evidence" value="ECO:0007669"/>
    <property type="project" value="UniProtKB-SubCell"/>
</dbReference>
<dbReference type="SMART" id="SM00665">
    <property type="entry name" value="B561"/>
    <property type="match status" value="1"/>
</dbReference>
<dbReference type="CDD" id="cd08760">
    <property type="entry name" value="Cyt_b561_FRRS1_like"/>
    <property type="match status" value="1"/>
</dbReference>
<accession>A0A2A9P8K7</accession>
<feature type="transmembrane region" description="Helical" evidence="7">
    <location>
        <begin position="313"/>
        <end position="332"/>
    </location>
</feature>
<evidence type="ECO:0000256" key="6">
    <source>
        <dbReference type="ARBA" id="ARBA00023136"/>
    </source>
</evidence>
<keyword evidence="12" id="KW-1185">Reference proteome</keyword>
<keyword evidence="3 7" id="KW-0812">Transmembrane</keyword>
<evidence type="ECO:0008006" key="13">
    <source>
        <dbReference type="Google" id="ProtNLM"/>
    </source>
</evidence>
<dbReference type="InterPro" id="IPR015920">
    <property type="entry name" value="Cellobiose_DH-like_cyt"/>
</dbReference>
<reference evidence="11 12" key="1">
    <citation type="journal article" date="2015" name="BMC Genomics">
        <title>Gene expression during zombie ant biting behavior reflects the complexity underlying fungal parasitic behavioral manipulation.</title>
        <authorList>
            <person name="de Bekker C."/>
            <person name="Ohm R.A."/>
            <person name="Loreto R.G."/>
            <person name="Sebastian A."/>
            <person name="Albert I."/>
            <person name="Merrow M."/>
            <person name="Brachmann A."/>
            <person name="Hughes D.P."/>
        </authorList>
    </citation>
    <scope>NUCLEOTIDE SEQUENCE [LARGE SCALE GENOMIC DNA]</scope>
    <source>
        <strain evidence="11 12">SC16a</strain>
    </source>
</reference>
<dbReference type="OrthoDB" id="19261at2759"/>
<keyword evidence="6 7" id="KW-0472">Membrane</keyword>
<organism evidence="11 12">
    <name type="scientific">Ophiocordyceps unilateralis</name>
    <name type="common">Zombie-ant fungus</name>
    <name type="synonym">Torrubia unilateralis</name>
    <dbReference type="NCBI Taxonomy" id="268505"/>
    <lineage>
        <taxon>Eukaryota</taxon>
        <taxon>Fungi</taxon>
        <taxon>Dikarya</taxon>
        <taxon>Ascomycota</taxon>
        <taxon>Pezizomycotina</taxon>
        <taxon>Sordariomycetes</taxon>
        <taxon>Hypocreomycetidae</taxon>
        <taxon>Hypocreales</taxon>
        <taxon>Ophiocordycipitaceae</taxon>
        <taxon>Ophiocordyceps</taxon>
    </lineage>
</organism>
<dbReference type="Gene3D" id="2.60.40.1210">
    <property type="entry name" value="Cellobiose dehydrogenase, cytochrome domain"/>
    <property type="match status" value="1"/>
</dbReference>
<evidence type="ECO:0000256" key="5">
    <source>
        <dbReference type="ARBA" id="ARBA00022989"/>
    </source>
</evidence>
<feature type="domain" description="DOMON" evidence="9">
    <location>
        <begin position="70"/>
        <end position="169"/>
    </location>
</feature>
<feature type="domain" description="Cytochrome b561" evidence="10">
    <location>
        <begin position="247"/>
        <end position="372"/>
    </location>
</feature>
<evidence type="ECO:0000256" key="1">
    <source>
        <dbReference type="ARBA" id="ARBA00004370"/>
    </source>
</evidence>
<keyword evidence="4" id="KW-0249">Electron transport</keyword>
<evidence type="ECO:0000256" key="8">
    <source>
        <dbReference type="SAM" id="SignalP"/>
    </source>
</evidence>
<comment type="subcellular location">
    <subcellularLocation>
        <location evidence="1">Membrane</location>
    </subcellularLocation>
</comment>
<dbReference type="PANTHER" id="PTHR47797">
    <property type="entry name" value="DEHYDROGENASE, PUTATIVE (AFU_ORTHOLOGUE AFUA_8G05805)-RELATED"/>
    <property type="match status" value="1"/>
</dbReference>
<sequence>MLALGLLLAILLAFPTLSATEPVQYCRFGHRDQQIDFCVGITTHHNHSTSHYDLYMSMSVTRSSSPALGWTAIGTGPVMAGSLMFIVYGDPGSGSNPMVSIRTVNGHRQPHLVQKQDMAGADIRLLQTTWLSSSDAEYSAQIALVCYSCDLWPGLSLSAASQPWIWAWNKKQQFQAYSSDAELDMHAHHAGNGGWGSFFVDMGRSLSDDVGYPSLPPIRPGIAMVGSWEGGRMGMLNSPSANPLPRLHGLCMLTAFLLLFPLGIVIIRSGMKEAFRRHWILQASAAGLVTVGVGLAIAIRLSDHDDDDASTRHQVLGGTTAVLVLAQSVAGYQHHVLYVRLRQRTCVSYLHIWLGRLCLVGGWAAILNVPGLGPSWSIATLSIMFLEAAGLVTWIYASKRRERGSKQGVSEFQDSLTDHFSLQDAADEEVEDKETTAI</sequence>
<feature type="transmembrane region" description="Helical" evidence="7">
    <location>
        <begin position="279"/>
        <end position="301"/>
    </location>
</feature>
<evidence type="ECO:0000256" key="3">
    <source>
        <dbReference type="ARBA" id="ARBA00022692"/>
    </source>
</evidence>
<evidence type="ECO:0000256" key="4">
    <source>
        <dbReference type="ARBA" id="ARBA00022982"/>
    </source>
</evidence>
<evidence type="ECO:0000259" key="10">
    <source>
        <dbReference type="SMART" id="SM00665"/>
    </source>
</evidence>
<name>A0A2A9P8K7_OPHUN</name>
<protein>
    <recommendedName>
        <fullName evidence="13">Cytochrome b561 domain-containing protein</fullName>
    </recommendedName>
</protein>
<feature type="transmembrane region" description="Helical" evidence="7">
    <location>
        <begin position="376"/>
        <end position="397"/>
    </location>
</feature>
<dbReference type="InterPro" id="IPR006593">
    <property type="entry name" value="Cyt_b561/ferric_Rdtase_TM"/>
</dbReference>
<reference evidence="11 12" key="2">
    <citation type="journal article" date="2017" name="Sci. Rep.">
        <title>Ant-infecting Ophiocordyceps genomes reveal a high diversity of potential behavioral manipulation genes and a possible major role for enterotoxins.</title>
        <authorList>
            <person name="de Bekker C."/>
            <person name="Ohm R.A."/>
            <person name="Evans H.C."/>
            <person name="Brachmann A."/>
            <person name="Hughes D.P."/>
        </authorList>
    </citation>
    <scope>NUCLEOTIDE SEQUENCE [LARGE SCALE GENOMIC DNA]</scope>
    <source>
        <strain evidence="11 12">SC16a</strain>
    </source>
</reference>
<feature type="chain" id="PRO_5012066546" description="Cytochrome b561 domain-containing protein" evidence="8">
    <location>
        <begin position="20"/>
        <end position="438"/>
    </location>
</feature>
<proteinExistence type="predicted"/>
<dbReference type="SMART" id="SM00664">
    <property type="entry name" value="DoH"/>
    <property type="match status" value="1"/>
</dbReference>
<dbReference type="InterPro" id="IPR005018">
    <property type="entry name" value="DOMON_domain"/>
</dbReference>
<dbReference type="CDD" id="cd09630">
    <property type="entry name" value="CDH_like_cytochrome"/>
    <property type="match status" value="1"/>
</dbReference>
<keyword evidence="5 7" id="KW-1133">Transmembrane helix</keyword>
<feature type="signal peptide" evidence="8">
    <location>
        <begin position="1"/>
        <end position="19"/>
    </location>
</feature>
<evidence type="ECO:0000256" key="2">
    <source>
        <dbReference type="ARBA" id="ARBA00022448"/>
    </source>
</evidence>
<feature type="transmembrane region" description="Helical" evidence="7">
    <location>
        <begin position="353"/>
        <end position="370"/>
    </location>
</feature>
<evidence type="ECO:0000313" key="11">
    <source>
        <dbReference type="EMBL" id="PFH57166.1"/>
    </source>
</evidence>
<dbReference type="EMBL" id="LAZP02000446">
    <property type="protein sequence ID" value="PFH57166.1"/>
    <property type="molecule type" value="Genomic_DNA"/>
</dbReference>
<feature type="transmembrane region" description="Helical" evidence="7">
    <location>
        <begin position="247"/>
        <end position="267"/>
    </location>
</feature>
<evidence type="ECO:0000256" key="7">
    <source>
        <dbReference type="SAM" id="Phobius"/>
    </source>
</evidence>
<dbReference type="AlphaFoldDB" id="A0A2A9P8K7"/>
<dbReference type="PANTHER" id="PTHR47797:SF3">
    <property type="entry name" value="CYTOCHROME B561 DOMAIN-CONTAINING PROTEIN"/>
    <property type="match status" value="1"/>
</dbReference>